<feature type="chain" id="PRO_5009138747" evidence="2">
    <location>
        <begin position="23"/>
        <end position="128"/>
    </location>
</feature>
<feature type="region of interest" description="Disordered" evidence="1">
    <location>
        <begin position="47"/>
        <end position="128"/>
    </location>
</feature>
<feature type="compositionally biased region" description="Low complexity" evidence="1">
    <location>
        <begin position="63"/>
        <end position="76"/>
    </location>
</feature>
<evidence type="ECO:0000313" key="3">
    <source>
        <dbReference type="EMBL" id="ODR96859.1"/>
    </source>
</evidence>
<dbReference type="Proteomes" id="UP000094172">
    <property type="component" value="Unassembled WGS sequence"/>
</dbReference>
<dbReference type="STRING" id="1774970.AUC70_13810"/>
<evidence type="ECO:0000313" key="4">
    <source>
        <dbReference type="Proteomes" id="UP000094172"/>
    </source>
</evidence>
<keyword evidence="4" id="KW-1185">Reference proteome</keyword>
<evidence type="ECO:0000256" key="2">
    <source>
        <dbReference type="SAM" id="SignalP"/>
    </source>
</evidence>
<dbReference type="RefSeq" id="WP_069443328.1">
    <property type="nucleotide sequence ID" value="NZ_LPWE01000003.1"/>
</dbReference>
<accession>A0A1E3VTL0</accession>
<sequence>MKRASIGLAAIAALALAGPAFAQNEAEPDGFQQDEMPGSEIQIDIGEGGADVHRQDGNKIFPANEAAAEAKAATNAQDDEELEKEFQEGEALGDDREEPLGPNAIDEELPGEGPESLSGPDDDDPLPY</sequence>
<name>A0A1E3VTL0_9HYPH</name>
<comment type="caution">
    <text evidence="3">The sequence shown here is derived from an EMBL/GenBank/DDBJ whole genome shotgun (WGS) entry which is preliminary data.</text>
</comment>
<feature type="signal peptide" evidence="2">
    <location>
        <begin position="1"/>
        <end position="22"/>
    </location>
</feature>
<keyword evidence="2" id="KW-0732">Signal</keyword>
<evidence type="ECO:0000256" key="1">
    <source>
        <dbReference type="SAM" id="MobiDB-lite"/>
    </source>
</evidence>
<proteinExistence type="predicted"/>
<dbReference type="AlphaFoldDB" id="A0A1E3VTL0"/>
<protein>
    <submittedName>
        <fullName evidence="3">Uncharacterized protein</fullName>
    </submittedName>
</protein>
<dbReference type="EMBL" id="LPWE01000003">
    <property type="protein sequence ID" value="ODR96859.1"/>
    <property type="molecule type" value="Genomic_DNA"/>
</dbReference>
<gene>
    <name evidence="3" type="ORF">AUC70_13810</name>
</gene>
<reference evidence="3 4" key="1">
    <citation type="journal article" date="2016" name="Environ. Microbiol.">
        <title>New Methyloceanibacter diversity from North Sea sediments includes methanotroph containing solely the soluble methane monooxygenase.</title>
        <authorList>
            <person name="Vekeman B."/>
            <person name="Kerckhof F.M."/>
            <person name="Cremers G."/>
            <person name="de Vos P."/>
            <person name="Vandamme P."/>
            <person name="Boon N."/>
            <person name="Op den Camp H.J."/>
            <person name="Heylen K."/>
        </authorList>
    </citation>
    <scope>NUCLEOTIDE SEQUENCE [LARGE SCALE GENOMIC DNA]</scope>
    <source>
        <strain evidence="3 4">R-67176</strain>
    </source>
</reference>
<organism evidence="3 4">
    <name type="scientific">Methyloceanibacter stevinii</name>
    <dbReference type="NCBI Taxonomy" id="1774970"/>
    <lineage>
        <taxon>Bacteria</taxon>
        <taxon>Pseudomonadati</taxon>
        <taxon>Pseudomonadota</taxon>
        <taxon>Alphaproteobacteria</taxon>
        <taxon>Hyphomicrobiales</taxon>
        <taxon>Hyphomicrobiaceae</taxon>
        <taxon>Methyloceanibacter</taxon>
    </lineage>
</organism>